<sequence length="197" mass="23078">MNSFIDIATLVALFINTIALIVVIYQTRIVKQSLTTTKKSIDDAKTQRQLEALPKFTWVIEVQVQLEYWKKDLQEKRDLLQKGVDEKNDEMFQKASNTRIKSPKDLSLSKFLYDNMPAWLRELWMSGAQYYYDAIAPLPYVYKDEKLNYSYAESWIKERCEDSLQAISKLLEYLKDMVPPVILNTPASLSDKDFLRD</sequence>
<dbReference type="EMBL" id="MHNB01000004">
    <property type="protein sequence ID" value="OGZ37608.1"/>
    <property type="molecule type" value="Genomic_DNA"/>
</dbReference>
<reference evidence="2 3" key="1">
    <citation type="journal article" date="2016" name="Nat. Commun.">
        <title>Thousands of microbial genomes shed light on interconnected biogeochemical processes in an aquifer system.</title>
        <authorList>
            <person name="Anantharaman K."/>
            <person name="Brown C.T."/>
            <person name="Hug L.A."/>
            <person name="Sharon I."/>
            <person name="Castelle C.J."/>
            <person name="Probst A.J."/>
            <person name="Thomas B.C."/>
            <person name="Singh A."/>
            <person name="Wilkins M.J."/>
            <person name="Karaoz U."/>
            <person name="Brodie E.L."/>
            <person name="Williams K.H."/>
            <person name="Hubbard S.S."/>
            <person name="Banfield J.F."/>
        </authorList>
    </citation>
    <scope>NUCLEOTIDE SEQUENCE [LARGE SCALE GENOMIC DNA]</scope>
</reference>
<keyword evidence="1" id="KW-0472">Membrane</keyword>
<keyword evidence="1" id="KW-0812">Transmembrane</keyword>
<evidence type="ECO:0000313" key="2">
    <source>
        <dbReference type="EMBL" id="OGZ37608.1"/>
    </source>
</evidence>
<keyword evidence="1" id="KW-1133">Transmembrane helix</keyword>
<comment type="caution">
    <text evidence="2">The sequence shown here is derived from an EMBL/GenBank/DDBJ whole genome shotgun (WGS) entry which is preliminary data.</text>
</comment>
<dbReference type="AlphaFoldDB" id="A0A1G2FJ41"/>
<organism evidence="2 3">
    <name type="scientific">Candidatus Portnoybacteria bacterium RIFCSPHIGHO2_12_FULL_38_9</name>
    <dbReference type="NCBI Taxonomy" id="1801997"/>
    <lineage>
        <taxon>Bacteria</taxon>
        <taxon>Candidatus Portnoyibacteriota</taxon>
    </lineage>
</organism>
<name>A0A1G2FJ41_9BACT</name>
<proteinExistence type="predicted"/>
<evidence type="ECO:0000313" key="3">
    <source>
        <dbReference type="Proteomes" id="UP000177061"/>
    </source>
</evidence>
<dbReference type="Proteomes" id="UP000177061">
    <property type="component" value="Unassembled WGS sequence"/>
</dbReference>
<protein>
    <submittedName>
        <fullName evidence="2">Uncharacterized protein</fullName>
    </submittedName>
</protein>
<evidence type="ECO:0000256" key="1">
    <source>
        <dbReference type="SAM" id="Phobius"/>
    </source>
</evidence>
<accession>A0A1G2FJ41</accession>
<feature type="transmembrane region" description="Helical" evidence="1">
    <location>
        <begin position="7"/>
        <end position="25"/>
    </location>
</feature>
<gene>
    <name evidence="2" type="ORF">A3J64_01965</name>
</gene>